<dbReference type="WBParaSite" id="ES5_v2.g23491.t1">
    <property type="protein sequence ID" value="ES5_v2.g23491.t1"/>
    <property type="gene ID" value="ES5_v2.g23491"/>
</dbReference>
<accession>A0AC34G185</accession>
<proteinExistence type="predicted"/>
<organism evidence="1 2">
    <name type="scientific">Panagrolaimus sp. ES5</name>
    <dbReference type="NCBI Taxonomy" id="591445"/>
    <lineage>
        <taxon>Eukaryota</taxon>
        <taxon>Metazoa</taxon>
        <taxon>Ecdysozoa</taxon>
        <taxon>Nematoda</taxon>
        <taxon>Chromadorea</taxon>
        <taxon>Rhabditida</taxon>
        <taxon>Tylenchina</taxon>
        <taxon>Panagrolaimomorpha</taxon>
        <taxon>Panagrolaimoidea</taxon>
        <taxon>Panagrolaimidae</taxon>
        <taxon>Panagrolaimus</taxon>
    </lineage>
</organism>
<name>A0AC34G185_9BILA</name>
<dbReference type="Proteomes" id="UP000887579">
    <property type="component" value="Unplaced"/>
</dbReference>
<sequence>MKLANAAITEPHFNLITELERKNMDEAENLMGKSGAEAFAEICSNMTEAELMAELKAINKNRVIDETNSAENPNSYTAEFLKDAVAAVAEAEC</sequence>
<evidence type="ECO:0000313" key="2">
    <source>
        <dbReference type="WBParaSite" id="ES5_v2.g23491.t1"/>
    </source>
</evidence>
<evidence type="ECO:0000313" key="1">
    <source>
        <dbReference type="Proteomes" id="UP000887579"/>
    </source>
</evidence>
<reference evidence="2" key="1">
    <citation type="submission" date="2022-11" db="UniProtKB">
        <authorList>
            <consortium name="WormBaseParasite"/>
        </authorList>
    </citation>
    <scope>IDENTIFICATION</scope>
</reference>
<protein>
    <submittedName>
        <fullName evidence="2">Uncharacterized protein</fullName>
    </submittedName>
</protein>